<feature type="transmembrane region" description="Helical" evidence="9">
    <location>
        <begin position="399"/>
        <end position="419"/>
    </location>
</feature>
<protein>
    <submittedName>
        <fullName evidence="11">Na+/H+ antiporter NhaC family protein</fullName>
    </submittedName>
</protein>
<keyword evidence="5 9" id="KW-0812">Transmembrane</keyword>
<evidence type="ECO:0000256" key="9">
    <source>
        <dbReference type="SAM" id="Phobius"/>
    </source>
</evidence>
<name>A0A5P8E4Z5_9BACT</name>
<keyword evidence="2" id="KW-0813">Transport</keyword>
<feature type="domain" description="Na+/H+ antiporter NhaC-like C-terminal" evidence="10">
    <location>
        <begin position="233"/>
        <end position="423"/>
    </location>
</feature>
<feature type="transmembrane region" description="Helical" evidence="9">
    <location>
        <begin position="230"/>
        <end position="258"/>
    </location>
</feature>
<dbReference type="AlphaFoldDB" id="A0A5P8E4Z5"/>
<dbReference type="RefSeq" id="WP_111898949.1">
    <property type="nucleotide sequence ID" value="NZ_CP033459.1"/>
</dbReference>
<keyword evidence="4" id="KW-1003">Cell membrane</keyword>
<keyword evidence="12" id="KW-1185">Reference proteome</keyword>
<keyword evidence="7 9" id="KW-0472">Membrane</keyword>
<proteinExistence type="inferred from homology"/>
<reference evidence="11 12" key="1">
    <citation type="submission" date="2018-11" db="EMBL/GenBank/DDBJ databases">
        <authorList>
            <person name="Na S.W."/>
            <person name="Baik M."/>
        </authorList>
    </citation>
    <scope>NUCLEOTIDE SEQUENCE [LARGE SCALE GENOMIC DNA]</scope>
    <source>
        <strain evidence="11 12">E39</strain>
    </source>
</reference>
<feature type="transmembrane region" description="Helical" evidence="9">
    <location>
        <begin position="7"/>
        <end position="27"/>
    </location>
</feature>
<evidence type="ECO:0000256" key="5">
    <source>
        <dbReference type="ARBA" id="ARBA00022692"/>
    </source>
</evidence>
<keyword evidence="6 9" id="KW-1133">Transmembrane helix</keyword>
<dbReference type="GO" id="GO:0015297">
    <property type="term" value="F:antiporter activity"/>
    <property type="evidence" value="ECO:0007669"/>
    <property type="project" value="UniProtKB-KW"/>
</dbReference>
<feature type="transmembrane region" description="Helical" evidence="9">
    <location>
        <begin position="71"/>
        <end position="89"/>
    </location>
</feature>
<feature type="transmembrane region" description="Helical" evidence="9">
    <location>
        <begin position="270"/>
        <end position="298"/>
    </location>
</feature>
<dbReference type="Pfam" id="PF03553">
    <property type="entry name" value="Na_H_antiporter"/>
    <property type="match status" value="2"/>
</dbReference>
<evidence type="ECO:0000256" key="3">
    <source>
        <dbReference type="ARBA" id="ARBA00022449"/>
    </source>
</evidence>
<feature type="transmembrane region" description="Helical" evidence="9">
    <location>
        <begin position="33"/>
        <end position="50"/>
    </location>
</feature>
<evidence type="ECO:0000256" key="2">
    <source>
        <dbReference type="ARBA" id="ARBA00022448"/>
    </source>
</evidence>
<dbReference type="InterPro" id="IPR052180">
    <property type="entry name" value="NhaC_Na-H+_Antiporter"/>
</dbReference>
<evidence type="ECO:0000256" key="6">
    <source>
        <dbReference type="ARBA" id="ARBA00022989"/>
    </source>
</evidence>
<gene>
    <name evidence="11" type="ORF">C7Y71_002515</name>
</gene>
<evidence type="ECO:0000259" key="10">
    <source>
        <dbReference type="Pfam" id="PF03553"/>
    </source>
</evidence>
<feature type="transmembrane region" description="Helical" evidence="9">
    <location>
        <begin position="109"/>
        <end position="142"/>
    </location>
</feature>
<feature type="transmembrane region" description="Helical" evidence="9">
    <location>
        <begin position="367"/>
        <end position="393"/>
    </location>
</feature>
<accession>A0A5P8E4Z5</accession>
<dbReference type="KEGG" id="alq:C7Y71_002515"/>
<evidence type="ECO:0000256" key="7">
    <source>
        <dbReference type="ARBA" id="ARBA00023136"/>
    </source>
</evidence>
<feature type="domain" description="Na+/H+ antiporter NhaC-like C-terminal" evidence="10">
    <location>
        <begin position="31"/>
        <end position="211"/>
    </location>
</feature>
<evidence type="ECO:0000256" key="1">
    <source>
        <dbReference type="ARBA" id="ARBA00004651"/>
    </source>
</evidence>
<feature type="transmembrane region" description="Helical" evidence="9">
    <location>
        <begin position="191"/>
        <end position="210"/>
    </location>
</feature>
<dbReference type="InterPro" id="IPR018461">
    <property type="entry name" value="Na/H_Antiport_NhaC-like_C"/>
</dbReference>
<dbReference type="GO" id="GO:0005886">
    <property type="term" value="C:plasma membrane"/>
    <property type="evidence" value="ECO:0007669"/>
    <property type="project" value="UniProtKB-SubCell"/>
</dbReference>
<dbReference type="PANTHER" id="PTHR33451:SF5">
    <property type="entry name" value="NA+_H+ ANTIPORTER"/>
    <property type="match status" value="1"/>
</dbReference>
<evidence type="ECO:0000256" key="8">
    <source>
        <dbReference type="ARBA" id="ARBA00038435"/>
    </source>
</evidence>
<sequence>MKHYKGIIAITPLFVLALSFLALSAALGDFSKVPLLIVFILTAVYALCITRELPLKERLKCFSKGAGAPDLLMMVWIFMLAGAFAASAKTAGCIDATVNATLSVLPDEMILAGIFIAACFVSLSIGTSVGTIVALVPVAVGVAAKTDISVPMATASAVGGAFFGDNLSFISDTTIVATQSQGCKLNDKFRVNFRIVLPAALITMAVYVVLGLGQTGSPELGEVNWLKMLPYIVVIGLALTGMNVLLVLLIGNLFTGIIGISTGAFDIEGWFAAIQTGISGMAELIMISMLAGGLLALIKQNGGIDYIIRSLTKRVSTGRGAEWSIAALVSITNLCTANNTVAILSVGKLSRDIAEKYGVDKRKSASVLDTFSCFVQSLIPYGAQLLMAAGLAAISPVEIIPFLFYPFIMGVCAMLAIQFRYPGKYSSI</sequence>
<dbReference type="PANTHER" id="PTHR33451">
    <property type="entry name" value="MALATE-2H(+)/NA(+)-LACTATE ANTIPORTER"/>
    <property type="match status" value="1"/>
</dbReference>
<comment type="subcellular location">
    <subcellularLocation>
        <location evidence="1">Cell membrane</location>
        <topology evidence="1">Multi-pass membrane protein</topology>
    </subcellularLocation>
</comment>
<comment type="similarity">
    <text evidence="8">Belongs to the NhaC Na(+)/H(+) (TC 2.A.35) antiporter family.</text>
</comment>
<organism evidence="11 12">
    <name type="scientific">Pseudoprevotella muciniphila</name>
    <dbReference type="NCBI Taxonomy" id="2133944"/>
    <lineage>
        <taxon>Bacteria</taxon>
        <taxon>Pseudomonadati</taxon>
        <taxon>Bacteroidota</taxon>
        <taxon>Bacteroidia</taxon>
        <taxon>Bacteroidales</taxon>
        <taxon>Prevotellaceae</taxon>
        <taxon>Pseudoprevotella</taxon>
    </lineage>
</organism>
<dbReference type="Proteomes" id="UP000249375">
    <property type="component" value="Chromosome"/>
</dbReference>
<evidence type="ECO:0000313" key="11">
    <source>
        <dbReference type="EMBL" id="QFQ11988.1"/>
    </source>
</evidence>
<dbReference type="OrthoDB" id="9790605at2"/>
<evidence type="ECO:0000256" key="4">
    <source>
        <dbReference type="ARBA" id="ARBA00022475"/>
    </source>
</evidence>
<keyword evidence="3" id="KW-0050">Antiport</keyword>
<dbReference type="EMBL" id="CP033459">
    <property type="protein sequence ID" value="QFQ11988.1"/>
    <property type="molecule type" value="Genomic_DNA"/>
</dbReference>
<evidence type="ECO:0000313" key="12">
    <source>
        <dbReference type="Proteomes" id="UP000249375"/>
    </source>
</evidence>